<dbReference type="Proteomes" id="UP000596661">
    <property type="component" value="Unassembled WGS sequence"/>
</dbReference>
<dbReference type="PROSITE" id="PS51257">
    <property type="entry name" value="PROKAR_LIPOPROTEIN"/>
    <property type="match status" value="1"/>
</dbReference>
<dbReference type="EMBL" id="UZAU01000813">
    <property type="status" value="NOT_ANNOTATED_CDS"/>
    <property type="molecule type" value="Genomic_DNA"/>
</dbReference>
<keyword evidence="3" id="KW-1185">Reference proteome</keyword>
<organism evidence="2 3">
    <name type="scientific">Cannabis sativa</name>
    <name type="common">Hemp</name>
    <name type="synonym">Marijuana</name>
    <dbReference type="NCBI Taxonomy" id="3483"/>
    <lineage>
        <taxon>Eukaryota</taxon>
        <taxon>Viridiplantae</taxon>
        <taxon>Streptophyta</taxon>
        <taxon>Embryophyta</taxon>
        <taxon>Tracheophyta</taxon>
        <taxon>Spermatophyta</taxon>
        <taxon>Magnoliopsida</taxon>
        <taxon>eudicotyledons</taxon>
        <taxon>Gunneridae</taxon>
        <taxon>Pentapetalae</taxon>
        <taxon>rosids</taxon>
        <taxon>fabids</taxon>
        <taxon>Rosales</taxon>
        <taxon>Cannabaceae</taxon>
        <taxon>Cannabis</taxon>
    </lineage>
</organism>
<sequence>MDKYSWNNSGLLVVLILLLVTLGCKIEVSEGRRVISFRCAVNQDCLTICNGCANCQCVNTWCQCVGDWPPPTSTNSSPPTP</sequence>
<protein>
    <submittedName>
        <fullName evidence="2">Uncharacterized protein</fullName>
    </submittedName>
</protein>
<dbReference type="Gramene" id="novel_model_7091_5bd9a17a">
    <property type="protein sequence ID" value="cds.novel_model_7091_5bd9a17a"/>
    <property type="gene ID" value="novel_gene_3726_5bd9a17a"/>
</dbReference>
<name>A0A803RAK6_CANSA</name>
<feature type="chain" id="PRO_5031301937" evidence="1">
    <location>
        <begin position="24"/>
        <end position="81"/>
    </location>
</feature>
<reference evidence="2" key="1">
    <citation type="submission" date="2021-03" db="UniProtKB">
        <authorList>
            <consortium name="EnsemblPlants"/>
        </authorList>
    </citation>
    <scope>IDENTIFICATION</scope>
</reference>
<feature type="signal peptide" evidence="1">
    <location>
        <begin position="1"/>
        <end position="23"/>
    </location>
</feature>
<evidence type="ECO:0000313" key="3">
    <source>
        <dbReference type="Proteomes" id="UP000596661"/>
    </source>
</evidence>
<accession>A0A803RAK6</accession>
<dbReference type="OMA" id="ICNGCAN"/>
<dbReference type="AlphaFoldDB" id="A0A803RAK6"/>
<keyword evidence="1" id="KW-0732">Signal</keyword>
<proteinExistence type="predicted"/>
<evidence type="ECO:0000256" key="1">
    <source>
        <dbReference type="SAM" id="SignalP"/>
    </source>
</evidence>
<evidence type="ECO:0000313" key="2">
    <source>
        <dbReference type="EnsemblPlants" id="cds.novel_model_7091_5bd9a17a"/>
    </source>
</evidence>
<dbReference type="EnsemblPlants" id="novel_model_7091_5bd9a17a">
    <property type="protein sequence ID" value="cds.novel_model_7091_5bd9a17a"/>
    <property type="gene ID" value="novel_gene_3726_5bd9a17a"/>
</dbReference>